<comment type="caution">
    <text evidence="15">The sequence shown here is derived from an EMBL/GenBank/DDBJ whole genome shotgun (WGS) entry which is preliminary data.</text>
</comment>
<dbReference type="SMART" id="SM01209">
    <property type="entry name" value="GARS_A"/>
    <property type="match status" value="1"/>
</dbReference>
<evidence type="ECO:0000256" key="5">
    <source>
        <dbReference type="ARBA" id="ARBA00022598"/>
    </source>
</evidence>
<comment type="cofactor">
    <cofactor evidence="1">
        <name>Mn(2+)</name>
        <dbReference type="ChEBI" id="CHEBI:29035"/>
    </cofactor>
</comment>
<dbReference type="InterPro" id="IPR016185">
    <property type="entry name" value="PreATP-grasp_dom_sf"/>
</dbReference>
<protein>
    <recommendedName>
        <fullName evidence="4 12">Phosphoribosylamine--glycine ligase</fullName>
        <ecNumber evidence="4 12">6.3.4.13</ecNumber>
    </recommendedName>
    <alternativeName>
        <fullName evidence="12">GARS</fullName>
    </alternativeName>
    <alternativeName>
        <fullName evidence="10 12">Glycinamide ribonucleotide synthetase</fullName>
    </alternativeName>
    <alternativeName>
        <fullName evidence="11 12">Phosphoribosylglycinamide synthetase</fullName>
    </alternativeName>
</protein>
<dbReference type="Gene3D" id="3.40.50.20">
    <property type="match status" value="1"/>
</dbReference>
<dbReference type="InterPro" id="IPR013815">
    <property type="entry name" value="ATP_grasp_subdomain_1"/>
</dbReference>
<dbReference type="SUPFAM" id="SSF56059">
    <property type="entry name" value="Glutathione synthetase ATP-binding domain-like"/>
    <property type="match status" value="1"/>
</dbReference>
<evidence type="ECO:0000256" key="8">
    <source>
        <dbReference type="ARBA" id="ARBA00022840"/>
    </source>
</evidence>
<dbReference type="SUPFAM" id="SSF51246">
    <property type="entry name" value="Rudiment single hybrid motif"/>
    <property type="match status" value="1"/>
</dbReference>
<dbReference type="Gene3D" id="3.30.1490.20">
    <property type="entry name" value="ATP-grasp fold, A domain"/>
    <property type="match status" value="1"/>
</dbReference>
<dbReference type="AlphaFoldDB" id="A0A5T2CRZ2"/>
<feature type="domain" description="ATP-grasp" evidence="14">
    <location>
        <begin position="105"/>
        <end position="311"/>
    </location>
</feature>
<proteinExistence type="inferred from homology"/>
<keyword evidence="6 13" id="KW-0547">Nucleotide-binding</keyword>
<dbReference type="Gene3D" id="3.30.470.20">
    <property type="entry name" value="ATP-grasp fold, B domain"/>
    <property type="match status" value="1"/>
</dbReference>
<dbReference type="GO" id="GO:0009113">
    <property type="term" value="P:purine nucleobase biosynthetic process"/>
    <property type="evidence" value="ECO:0007669"/>
    <property type="project" value="InterPro"/>
</dbReference>
<organism evidence="15">
    <name type="scientific">Campylobacter coli</name>
    <dbReference type="NCBI Taxonomy" id="195"/>
    <lineage>
        <taxon>Bacteria</taxon>
        <taxon>Pseudomonadati</taxon>
        <taxon>Campylobacterota</taxon>
        <taxon>Epsilonproteobacteria</taxon>
        <taxon>Campylobacterales</taxon>
        <taxon>Campylobacteraceae</taxon>
        <taxon>Campylobacter</taxon>
    </lineage>
</organism>
<dbReference type="GO" id="GO:0005524">
    <property type="term" value="F:ATP binding"/>
    <property type="evidence" value="ECO:0007669"/>
    <property type="project" value="UniProtKB-UniRule"/>
</dbReference>
<dbReference type="UniPathway" id="UPA00074">
    <property type="reaction ID" value="UER00125"/>
</dbReference>
<evidence type="ECO:0000256" key="1">
    <source>
        <dbReference type="ARBA" id="ARBA00001936"/>
    </source>
</evidence>
<dbReference type="InterPro" id="IPR020559">
    <property type="entry name" value="PRibGlycinamide_synth_CS"/>
</dbReference>
<dbReference type="EC" id="6.3.4.13" evidence="4 12"/>
<dbReference type="Pfam" id="PF02843">
    <property type="entry name" value="GARS_C"/>
    <property type="match status" value="1"/>
</dbReference>
<reference evidence="15" key="1">
    <citation type="submission" date="2018-09" db="EMBL/GenBank/DDBJ databases">
        <authorList>
            <consortium name="NARMS: The National Antimicrobial Resistance Monitoring System"/>
        </authorList>
    </citation>
    <scope>NUCLEOTIDE SEQUENCE</scope>
    <source>
        <strain evidence="15">FSIS11813124</strain>
    </source>
</reference>
<dbReference type="GO" id="GO:0006189">
    <property type="term" value="P:'de novo' IMP biosynthetic process"/>
    <property type="evidence" value="ECO:0007669"/>
    <property type="project" value="UniProtKB-UniRule"/>
</dbReference>
<dbReference type="PANTHER" id="PTHR43472:SF1">
    <property type="entry name" value="PHOSPHORIBOSYLAMINE--GLYCINE LIGASE, CHLOROPLASTIC"/>
    <property type="match status" value="1"/>
</dbReference>
<comment type="cofactor">
    <cofactor evidence="2">
        <name>Mg(2+)</name>
        <dbReference type="ChEBI" id="CHEBI:18420"/>
    </cofactor>
</comment>
<keyword evidence="7 12" id="KW-0658">Purine biosynthesis</keyword>
<dbReference type="PANTHER" id="PTHR43472">
    <property type="entry name" value="PHOSPHORIBOSYLAMINE--GLYCINE LIGASE"/>
    <property type="match status" value="1"/>
</dbReference>
<dbReference type="InterPro" id="IPR011761">
    <property type="entry name" value="ATP-grasp"/>
</dbReference>
<evidence type="ECO:0000313" key="15">
    <source>
        <dbReference type="EMBL" id="EAM0447963.1"/>
    </source>
</evidence>
<dbReference type="GO" id="GO:0004637">
    <property type="term" value="F:phosphoribosylamine-glycine ligase activity"/>
    <property type="evidence" value="ECO:0007669"/>
    <property type="project" value="UniProtKB-UniRule"/>
</dbReference>
<evidence type="ECO:0000256" key="6">
    <source>
        <dbReference type="ARBA" id="ARBA00022741"/>
    </source>
</evidence>
<keyword evidence="5 12" id="KW-0436">Ligase</keyword>
<dbReference type="SUPFAM" id="SSF52440">
    <property type="entry name" value="PreATP-grasp domain"/>
    <property type="match status" value="1"/>
</dbReference>
<dbReference type="InterPro" id="IPR011054">
    <property type="entry name" value="Rudment_hybrid_motif"/>
</dbReference>
<dbReference type="PROSITE" id="PS00184">
    <property type="entry name" value="GARS"/>
    <property type="match status" value="1"/>
</dbReference>
<comment type="similarity">
    <text evidence="9 12">Belongs to the GARS family.</text>
</comment>
<dbReference type="InterPro" id="IPR020562">
    <property type="entry name" value="PRibGlycinamide_synth_N"/>
</dbReference>
<name>A0A5T2CRZ2_CAMCO</name>
<evidence type="ECO:0000256" key="2">
    <source>
        <dbReference type="ARBA" id="ARBA00001946"/>
    </source>
</evidence>
<comment type="pathway">
    <text evidence="3 12">Purine metabolism; IMP biosynthesis via de novo pathway; N(1)-(5-phospho-D-ribosyl)glycinamide from 5-phospho-alpha-D-ribose 1-diphosphate: step 2/2.</text>
</comment>
<comment type="catalytic activity">
    <reaction evidence="12">
        <text>5-phospho-beta-D-ribosylamine + glycine + ATP = N(1)-(5-phospho-beta-D-ribosyl)glycinamide + ADP + phosphate + H(+)</text>
        <dbReference type="Rhea" id="RHEA:17453"/>
        <dbReference type="ChEBI" id="CHEBI:15378"/>
        <dbReference type="ChEBI" id="CHEBI:30616"/>
        <dbReference type="ChEBI" id="CHEBI:43474"/>
        <dbReference type="ChEBI" id="CHEBI:57305"/>
        <dbReference type="ChEBI" id="CHEBI:58681"/>
        <dbReference type="ChEBI" id="CHEBI:143788"/>
        <dbReference type="ChEBI" id="CHEBI:456216"/>
        <dbReference type="EC" id="6.3.4.13"/>
    </reaction>
</comment>
<evidence type="ECO:0000256" key="13">
    <source>
        <dbReference type="PROSITE-ProRule" id="PRU00409"/>
    </source>
</evidence>
<dbReference type="InterPro" id="IPR020561">
    <property type="entry name" value="PRibGlycinamid_synth_ATP-grasp"/>
</dbReference>
<evidence type="ECO:0000256" key="9">
    <source>
        <dbReference type="ARBA" id="ARBA00038345"/>
    </source>
</evidence>
<dbReference type="HAMAP" id="MF_00138">
    <property type="entry name" value="GARS"/>
    <property type="match status" value="1"/>
</dbReference>
<evidence type="ECO:0000256" key="11">
    <source>
        <dbReference type="ARBA" id="ARBA00042864"/>
    </source>
</evidence>
<gene>
    <name evidence="12 15" type="primary">purD</name>
    <name evidence="15" type="ORF">D3H84_07945</name>
</gene>
<dbReference type="InterPro" id="IPR020560">
    <property type="entry name" value="PRibGlycinamide_synth_C-dom"/>
</dbReference>
<dbReference type="NCBIfam" id="TIGR00877">
    <property type="entry name" value="purD"/>
    <property type="match status" value="1"/>
</dbReference>
<dbReference type="InterPro" id="IPR037123">
    <property type="entry name" value="PRibGlycinamide_synth_C_sf"/>
</dbReference>
<dbReference type="Gene3D" id="3.90.600.10">
    <property type="entry name" value="Phosphoribosylglycinamide synthetase, C-terminal domain"/>
    <property type="match status" value="1"/>
</dbReference>
<evidence type="ECO:0000256" key="7">
    <source>
        <dbReference type="ARBA" id="ARBA00022755"/>
    </source>
</evidence>
<sequence length="416" mass="45448">MKIMILGSGAREYSIALALKRVDENLEFYFAPGNGATESLGTNLNFKDPVVLATYAKEKEFDLCIVGSESFLAEGVVDIFKQHNIPIFGPTKAAAMLETSKSFMKSFLKKYRIKTAKFLNTNDIEKAKNFILSLTPPIVVKADGLCAGKGVIIAKTHEEAIEEASKMLSGKSFGEAGKLIVVEEFLDGFELSIFAVCDGNDFVLLPAAQDHKKLLDGDKGPNTGGMGAYAPSSLANESLLRKIQKDIIIPTLAGMKKEGSEFCGVLFIGIMVVGNKPYVLEFNVRFGDPECEVLMPLIENPLELILATTQKRLRHTKIKIKKDYAVGVVCASENYPYKSSPKSEISITNIPENTHISYAGVSLEDGKLMADGGRVLVCVGTGSSIEEAQKKAYELCENVHFKGKQFRKDIAHQVIQ</sequence>
<dbReference type="Pfam" id="PF02844">
    <property type="entry name" value="GARS_N"/>
    <property type="match status" value="1"/>
</dbReference>
<evidence type="ECO:0000256" key="3">
    <source>
        <dbReference type="ARBA" id="ARBA00005174"/>
    </source>
</evidence>
<dbReference type="GO" id="GO:0046872">
    <property type="term" value="F:metal ion binding"/>
    <property type="evidence" value="ECO:0007669"/>
    <property type="project" value="InterPro"/>
</dbReference>
<dbReference type="SMART" id="SM01210">
    <property type="entry name" value="GARS_C"/>
    <property type="match status" value="1"/>
</dbReference>
<keyword evidence="8 13" id="KW-0067">ATP-binding</keyword>
<accession>A0A5T2CRZ2</accession>
<evidence type="ECO:0000256" key="10">
    <source>
        <dbReference type="ARBA" id="ARBA00042242"/>
    </source>
</evidence>
<dbReference type="Pfam" id="PF01071">
    <property type="entry name" value="GARS_A"/>
    <property type="match status" value="1"/>
</dbReference>
<dbReference type="EMBL" id="AACTJP010000023">
    <property type="protein sequence ID" value="EAM0447963.1"/>
    <property type="molecule type" value="Genomic_DNA"/>
</dbReference>
<evidence type="ECO:0000256" key="12">
    <source>
        <dbReference type="HAMAP-Rule" id="MF_00138"/>
    </source>
</evidence>
<dbReference type="PROSITE" id="PS50975">
    <property type="entry name" value="ATP_GRASP"/>
    <property type="match status" value="1"/>
</dbReference>
<dbReference type="InterPro" id="IPR000115">
    <property type="entry name" value="PRibGlycinamide_synth"/>
</dbReference>
<evidence type="ECO:0000259" key="14">
    <source>
        <dbReference type="PROSITE" id="PS50975"/>
    </source>
</evidence>
<evidence type="ECO:0000256" key="4">
    <source>
        <dbReference type="ARBA" id="ARBA00013255"/>
    </source>
</evidence>